<dbReference type="OrthoDB" id="8595273at2"/>
<dbReference type="InterPro" id="IPR036390">
    <property type="entry name" value="WH_DNA-bd_sf"/>
</dbReference>
<dbReference type="PANTHER" id="PTHR18964:SF110">
    <property type="entry name" value="TRANSCRIPTIONAL REGULATOR, XYLR-RELATED"/>
    <property type="match status" value="1"/>
</dbReference>
<dbReference type="GO" id="GO:0016301">
    <property type="term" value="F:kinase activity"/>
    <property type="evidence" value="ECO:0007669"/>
    <property type="project" value="UniProtKB-KW"/>
</dbReference>
<dbReference type="SUPFAM" id="SSF53067">
    <property type="entry name" value="Actin-like ATPase domain"/>
    <property type="match status" value="1"/>
</dbReference>
<comment type="caution">
    <text evidence="1">The sequence shown here is derived from an EMBL/GenBank/DDBJ whole genome shotgun (WGS) entry which is preliminary data.</text>
</comment>
<keyword evidence="1" id="KW-0808">Transferase</keyword>
<name>A0A1V3JN96_9PAST</name>
<dbReference type="Gene3D" id="3.30.420.40">
    <property type="match status" value="2"/>
</dbReference>
<dbReference type="RefSeq" id="WP_077424352.1">
    <property type="nucleotide sequence ID" value="NZ_MLHQ01000021.1"/>
</dbReference>
<dbReference type="AlphaFoldDB" id="A0A1V3JN96"/>
<organism evidence="1 2">
    <name type="scientific">Rodentibacter myodis</name>
    <dbReference type="NCBI Taxonomy" id="1907939"/>
    <lineage>
        <taxon>Bacteria</taxon>
        <taxon>Pseudomonadati</taxon>
        <taxon>Pseudomonadota</taxon>
        <taxon>Gammaproteobacteria</taxon>
        <taxon>Pasteurellales</taxon>
        <taxon>Pasteurellaceae</taxon>
        <taxon>Rodentibacter</taxon>
    </lineage>
</organism>
<gene>
    <name evidence="1" type="ORF">BKL49_08070</name>
</gene>
<keyword evidence="1" id="KW-0418">Kinase</keyword>
<dbReference type="SUPFAM" id="SSF46785">
    <property type="entry name" value="Winged helix' DNA-binding domain"/>
    <property type="match status" value="1"/>
</dbReference>
<evidence type="ECO:0000313" key="2">
    <source>
        <dbReference type="Proteomes" id="UP000188602"/>
    </source>
</evidence>
<proteinExistence type="predicted"/>
<dbReference type="PANTHER" id="PTHR18964">
    <property type="entry name" value="ROK (REPRESSOR, ORF, KINASE) FAMILY"/>
    <property type="match status" value="1"/>
</dbReference>
<dbReference type="Pfam" id="PF00480">
    <property type="entry name" value="ROK"/>
    <property type="match status" value="1"/>
</dbReference>
<dbReference type="STRING" id="1907939.BKL49_08070"/>
<dbReference type="Proteomes" id="UP000188602">
    <property type="component" value="Unassembled WGS sequence"/>
</dbReference>
<accession>A0A1V3JN96</accession>
<protein>
    <submittedName>
        <fullName evidence="1">Sugar kinase</fullName>
    </submittedName>
</protein>
<reference evidence="1 2" key="1">
    <citation type="submission" date="2016-10" db="EMBL/GenBank/DDBJ databases">
        <title>Rodentibacter gen. nov. and new species.</title>
        <authorList>
            <person name="Christensen H."/>
        </authorList>
    </citation>
    <scope>NUCLEOTIDE SEQUENCE [LARGE SCALE GENOMIC DNA]</scope>
    <source>
        <strain evidence="1 2">Ac151</strain>
    </source>
</reference>
<dbReference type="EMBL" id="MLHQ01000021">
    <property type="protein sequence ID" value="OOF58033.1"/>
    <property type="molecule type" value="Genomic_DNA"/>
</dbReference>
<sequence length="377" mass="42851">MKNTTNNVIDIKQTNYQNIYQLFFAHSLLSKPQIAQLLNLSLPTVVHNINKLENEGKIQEQGMLESQGGRPATAYSLVKNAFIAIGVEIQKTRLKLTALNLKTEMIALEEQSYHFSDTEDYDRQLGTIIKQFITKHRYDEQRILGIGISIQGIVANDHRSILYSEILHFEQLNIHQLQSQFHSPIYLLHDVKCAASMEIWQTQNINDAFYVSISEHLGGTLILNNKIEQGKNGFSGALEHLQLNAEGKSCYCGQKGCLETYCSLSALLDENESLADFFAAVRRSEAQANQRWTHFLQHLAQGLKSVYLLQERDIILGGDIAPYLTKQDVDNLQNAVRRISPFPIHAEFIKIAKLQEHATVCGAALPFIVRYLEQYYR</sequence>
<dbReference type="Gene3D" id="1.10.10.10">
    <property type="entry name" value="Winged helix-like DNA-binding domain superfamily/Winged helix DNA-binding domain"/>
    <property type="match status" value="1"/>
</dbReference>
<dbReference type="InterPro" id="IPR043129">
    <property type="entry name" value="ATPase_NBD"/>
</dbReference>
<evidence type="ECO:0000313" key="1">
    <source>
        <dbReference type="EMBL" id="OOF58033.1"/>
    </source>
</evidence>
<dbReference type="InterPro" id="IPR000600">
    <property type="entry name" value="ROK"/>
</dbReference>
<dbReference type="InterPro" id="IPR036388">
    <property type="entry name" value="WH-like_DNA-bd_sf"/>
</dbReference>
<keyword evidence="2" id="KW-1185">Reference proteome</keyword>